<comment type="caution">
    <text evidence="1">The sequence shown here is derived from an EMBL/GenBank/DDBJ whole genome shotgun (WGS) entry which is preliminary data.</text>
</comment>
<gene>
    <name evidence="1" type="ORF">SGL43_06229</name>
</gene>
<keyword evidence="2" id="KW-1185">Reference proteome</keyword>
<evidence type="ECO:0000313" key="1">
    <source>
        <dbReference type="EMBL" id="CAH9419174.1"/>
    </source>
</evidence>
<proteinExistence type="predicted"/>
<sequence>MSEPDDPLAPWTDRLLRLGDGVPPEAARSFVHDLYAQAQTDIDKERAEAEFEREE</sequence>
<dbReference type="RefSeq" id="WP_158071075.1">
    <property type="nucleotide sequence ID" value="NZ_BMTG01000017.1"/>
</dbReference>
<organism evidence="1 2">
    <name type="scientific">Streptomyces globisporus</name>
    <dbReference type="NCBI Taxonomy" id="1908"/>
    <lineage>
        <taxon>Bacteria</taxon>
        <taxon>Bacillati</taxon>
        <taxon>Actinomycetota</taxon>
        <taxon>Actinomycetes</taxon>
        <taxon>Kitasatosporales</taxon>
        <taxon>Streptomycetaceae</taxon>
        <taxon>Streptomyces</taxon>
    </lineage>
</organism>
<name>A0ABM9H6B3_STRGL</name>
<evidence type="ECO:0000313" key="2">
    <source>
        <dbReference type="Proteomes" id="UP001154015"/>
    </source>
</evidence>
<dbReference type="EMBL" id="CAKXYP010000023">
    <property type="protein sequence ID" value="CAH9419174.1"/>
    <property type="molecule type" value="Genomic_DNA"/>
</dbReference>
<reference evidence="1" key="1">
    <citation type="submission" date="2022-03" db="EMBL/GenBank/DDBJ databases">
        <authorList>
            <person name="Leyn A S."/>
        </authorList>
    </citation>
    <scope>NUCLEOTIDE SEQUENCE</scope>
    <source>
        <strain evidence="1">Streptomyces globisporus 4-3</strain>
    </source>
</reference>
<protein>
    <submittedName>
        <fullName evidence="1">Uncharacterized protein</fullName>
    </submittedName>
</protein>
<dbReference type="Proteomes" id="UP001154015">
    <property type="component" value="Unassembled WGS sequence"/>
</dbReference>
<accession>A0ABM9H6B3</accession>